<evidence type="ECO:0000313" key="3">
    <source>
        <dbReference type="EMBL" id="KAI1705285.1"/>
    </source>
</evidence>
<evidence type="ECO:0000259" key="2">
    <source>
        <dbReference type="Pfam" id="PF00646"/>
    </source>
</evidence>
<dbReference type="Pfam" id="PF00646">
    <property type="entry name" value="F-box"/>
    <property type="match status" value="1"/>
</dbReference>
<evidence type="ECO:0000313" key="4">
    <source>
        <dbReference type="Proteomes" id="UP001201812"/>
    </source>
</evidence>
<keyword evidence="4" id="KW-1185">Reference proteome</keyword>
<accession>A0AAD4R2J2</accession>
<dbReference type="InterPro" id="IPR001810">
    <property type="entry name" value="F-box_dom"/>
</dbReference>
<feature type="region of interest" description="Disordered" evidence="1">
    <location>
        <begin position="1"/>
        <end position="27"/>
    </location>
</feature>
<proteinExistence type="predicted"/>
<name>A0AAD4R2J2_9BILA</name>
<dbReference type="EMBL" id="JAKKPZ010000058">
    <property type="protein sequence ID" value="KAI1705285.1"/>
    <property type="molecule type" value="Genomic_DNA"/>
</dbReference>
<sequence length="414" mass="48315">MGKSRKRAPKRAAKEVLTSNTPSKSAKPDINVCGLNGDVRLELFHYLSYVQLQKCRRVSHQWKSTVDENADRLAREPESDGFSFQVEKRDFALEESRIELPSRFCEHACLQDLKEDSNLLNLARQHWLGKPILGANFRSVHLSIESQDFDRSLVLECENKVTEENLLHLLHFFQHAGKTKFENVRIKEHIKLEVHKVLPDLRISVSGTCLVEVPLKVHNFRANLLSFVKRHVKAGKLNWFAEEDGFEDVIQDDEAKPPAWLFRKGRDAKVNDQMLDVLLKGAEFVVGRTCHITRYKLSVKFIRAFLKKFHMLRDTSKVMTAVSFNLFESQWPDLTTLKEGRQGIKTDYDYKETESDDEEFEEPESWKYRYRYEANSNADDEGCEYYLFRSKNTGEVLKLRVQHNYDYIGWMGLD</sequence>
<organism evidence="3 4">
    <name type="scientific">Ditylenchus destructor</name>
    <dbReference type="NCBI Taxonomy" id="166010"/>
    <lineage>
        <taxon>Eukaryota</taxon>
        <taxon>Metazoa</taxon>
        <taxon>Ecdysozoa</taxon>
        <taxon>Nematoda</taxon>
        <taxon>Chromadorea</taxon>
        <taxon>Rhabditida</taxon>
        <taxon>Tylenchina</taxon>
        <taxon>Tylenchomorpha</taxon>
        <taxon>Sphaerularioidea</taxon>
        <taxon>Anguinidae</taxon>
        <taxon>Anguininae</taxon>
        <taxon>Ditylenchus</taxon>
    </lineage>
</organism>
<protein>
    <recommendedName>
        <fullName evidence="2">F-box domain-containing protein</fullName>
    </recommendedName>
</protein>
<comment type="caution">
    <text evidence="3">The sequence shown here is derived from an EMBL/GenBank/DDBJ whole genome shotgun (WGS) entry which is preliminary data.</text>
</comment>
<feature type="compositionally biased region" description="Basic residues" evidence="1">
    <location>
        <begin position="1"/>
        <end position="11"/>
    </location>
</feature>
<evidence type="ECO:0000256" key="1">
    <source>
        <dbReference type="SAM" id="MobiDB-lite"/>
    </source>
</evidence>
<reference evidence="3" key="1">
    <citation type="submission" date="2022-01" db="EMBL/GenBank/DDBJ databases">
        <title>Genome Sequence Resource for Two Populations of Ditylenchus destructor, the Migratory Endoparasitic Phytonematode.</title>
        <authorList>
            <person name="Zhang H."/>
            <person name="Lin R."/>
            <person name="Xie B."/>
        </authorList>
    </citation>
    <scope>NUCLEOTIDE SEQUENCE</scope>
    <source>
        <strain evidence="3">BazhouSP</strain>
    </source>
</reference>
<dbReference type="AlphaFoldDB" id="A0AAD4R2J2"/>
<dbReference type="Proteomes" id="UP001201812">
    <property type="component" value="Unassembled WGS sequence"/>
</dbReference>
<feature type="domain" description="F-box" evidence="2">
    <location>
        <begin position="38"/>
        <end position="68"/>
    </location>
</feature>
<gene>
    <name evidence="3" type="ORF">DdX_13756</name>
</gene>